<evidence type="ECO:0000313" key="6">
    <source>
        <dbReference type="EMBL" id="KAF8473670.1"/>
    </source>
</evidence>
<feature type="compositionally biased region" description="Basic residues" evidence="3">
    <location>
        <begin position="69"/>
        <end position="81"/>
    </location>
</feature>
<dbReference type="GO" id="GO:0004190">
    <property type="term" value="F:aspartic-type endopeptidase activity"/>
    <property type="evidence" value="ECO:0007669"/>
    <property type="project" value="InterPro"/>
</dbReference>
<name>A0A9P5K131_9AGAM</name>
<evidence type="ECO:0000259" key="5">
    <source>
        <dbReference type="PROSITE" id="PS51767"/>
    </source>
</evidence>
<dbReference type="OrthoDB" id="15189at2759"/>
<proteinExistence type="inferred from homology"/>
<comment type="similarity">
    <text evidence="1">Belongs to the peptidase A1 family.</text>
</comment>
<organism evidence="6 7">
    <name type="scientific">Russula ochroleuca</name>
    <dbReference type="NCBI Taxonomy" id="152965"/>
    <lineage>
        <taxon>Eukaryota</taxon>
        <taxon>Fungi</taxon>
        <taxon>Dikarya</taxon>
        <taxon>Basidiomycota</taxon>
        <taxon>Agaricomycotina</taxon>
        <taxon>Agaricomycetes</taxon>
        <taxon>Russulales</taxon>
        <taxon>Russulaceae</taxon>
        <taxon>Russula</taxon>
    </lineage>
</organism>
<dbReference type="Proteomes" id="UP000759537">
    <property type="component" value="Unassembled WGS sequence"/>
</dbReference>
<dbReference type="SUPFAM" id="SSF50630">
    <property type="entry name" value="Acid proteases"/>
    <property type="match status" value="1"/>
</dbReference>
<dbReference type="PRINTS" id="PR00792">
    <property type="entry name" value="PEPSIN"/>
</dbReference>
<dbReference type="GO" id="GO:0006508">
    <property type="term" value="P:proteolysis"/>
    <property type="evidence" value="ECO:0007669"/>
    <property type="project" value="UniProtKB-KW"/>
</dbReference>
<reference evidence="6" key="2">
    <citation type="journal article" date="2020" name="Nat. Commun.">
        <title>Large-scale genome sequencing of mycorrhizal fungi provides insights into the early evolution of symbiotic traits.</title>
        <authorList>
            <person name="Miyauchi S."/>
            <person name="Kiss E."/>
            <person name="Kuo A."/>
            <person name="Drula E."/>
            <person name="Kohler A."/>
            <person name="Sanchez-Garcia M."/>
            <person name="Morin E."/>
            <person name="Andreopoulos B."/>
            <person name="Barry K.W."/>
            <person name="Bonito G."/>
            <person name="Buee M."/>
            <person name="Carver A."/>
            <person name="Chen C."/>
            <person name="Cichocki N."/>
            <person name="Clum A."/>
            <person name="Culley D."/>
            <person name="Crous P.W."/>
            <person name="Fauchery L."/>
            <person name="Girlanda M."/>
            <person name="Hayes R.D."/>
            <person name="Keri Z."/>
            <person name="LaButti K."/>
            <person name="Lipzen A."/>
            <person name="Lombard V."/>
            <person name="Magnuson J."/>
            <person name="Maillard F."/>
            <person name="Murat C."/>
            <person name="Nolan M."/>
            <person name="Ohm R.A."/>
            <person name="Pangilinan J."/>
            <person name="Pereira M.F."/>
            <person name="Perotto S."/>
            <person name="Peter M."/>
            <person name="Pfister S."/>
            <person name="Riley R."/>
            <person name="Sitrit Y."/>
            <person name="Stielow J.B."/>
            <person name="Szollosi G."/>
            <person name="Zifcakova L."/>
            <person name="Stursova M."/>
            <person name="Spatafora J.W."/>
            <person name="Tedersoo L."/>
            <person name="Vaario L.M."/>
            <person name="Yamada A."/>
            <person name="Yan M."/>
            <person name="Wang P."/>
            <person name="Xu J."/>
            <person name="Bruns T."/>
            <person name="Baldrian P."/>
            <person name="Vilgalys R."/>
            <person name="Dunand C."/>
            <person name="Henrissat B."/>
            <person name="Grigoriev I.V."/>
            <person name="Hibbett D."/>
            <person name="Nagy L.G."/>
            <person name="Martin F.M."/>
        </authorList>
    </citation>
    <scope>NUCLEOTIDE SEQUENCE</scope>
    <source>
        <strain evidence="6">Prilba</strain>
    </source>
</reference>
<evidence type="ECO:0000256" key="1">
    <source>
        <dbReference type="ARBA" id="ARBA00007447"/>
    </source>
</evidence>
<evidence type="ECO:0000256" key="3">
    <source>
        <dbReference type="SAM" id="MobiDB-lite"/>
    </source>
</evidence>
<protein>
    <submittedName>
        <fullName evidence="6">Acid protease</fullName>
    </submittedName>
</protein>
<feature type="active site" evidence="2">
    <location>
        <position position="299"/>
    </location>
</feature>
<gene>
    <name evidence="6" type="ORF">DFH94DRAFT_137711</name>
</gene>
<accession>A0A9P5K131</accession>
<sequence>MYFSFAVALAAFPFLVGAVPVENSRRNVLSIPLSKRGPSQLDVRSLHAGTHHTMAKFQRGFEAFERNTGKRHPLAPKHGRLDKRSTPGNASIPLTDFHEFMWYGTIQVGTPSKEYSVNIDTGSANLFLPGPSCQSCQGHTIYDPSNSSTAKDLGLSANLTYALGNVAGHVFADTVNLGGLEASNGTLVVASDVAVNFNATNFGADGTLGMGLRGLSPFNATTIFETLVEENQLEEPVFGLVLAESNSELIIGGRDSSRFKGNLSYTPVDSGMGYWHTKFDNITINGNDIQINNTEVIIDTGNVLLLGDQISIGNIYKGIPGSARFNSSDPSFGSQFWTFPCNTTVNASISFDNTPFDISPDIFNLGTIGGGLCVGAFAEFPAGATYPGFWVLGDVFLRNVYTEFDYGSNGIKNGTQDGKVQIGFAQLA</sequence>
<keyword evidence="6" id="KW-0645">Protease</keyword>
<dbReference type="InterPro" id="IPR001461">
    <property type="entry name" value="Aspartic_peptidase_A1"/>
</dbReference>
<dbReference type="PANTHER" id="PTHR47966:SF51">
    <property type="entry name" value="BETA-SITE APP-CLEAVING ENZYME, ISOFORM A-RELATED"/>
    <property type="match status" value="1"/>
</dbReference>
<keyword evidence="6" id="KW-0378">Hydrolase</keyword>
<dbReference type="Gene3D" id="2.40.70.10">
    <property type="entry name" value="Acid Proteases"/>
    <property type="match status" value="2"/>
</dbReference>
<dbReference type="InterPro" id="IPR021109">
    <property type="entry name" value="Peptidase_aspartic_dom_sf"/>
</dbReference>
<dbReference type="EMBL" id="WHVB01000018">
    <property type="protein sequence ID" value="KAF8473670.1"/>
    <property type="molecule type" value="Genomic_DNA"/>
</dbReference>
<feature type="region of interest" description="Disordered" evidence="3">
    <location>
        <begin position="69"/>
        <end position="88"/>
    </location>
</feature>
<reference evidence="6" key="1">
    <citation type="submission" date="2019-10" db="EMBL/GenBank/DDBJ databases">
        <authorList>
            <consortium name="DOE Joint Genome Institute"/>
            <person name="Kuo A."/>
            <person name="Miyauchi S."/>
            <person name="Kiss E."/>
            <person name="Drula E."/>
            <person name="Kohler A."/>
            <person name="Sanchez-Garcia M."/>
            <person name="Andreopoulos B."/>
            <person name="Barry K.W."/>
            <person name="Bonito G."/>
            <person name="Buee M."/>
            <person name="Carver A."/>
            <person name="Chen C."/>
            <person name="Cichocki N."/>
            <person name="Clum A."/>
            <person name="Culley D."/>
            <person name="Crous P.W."/>
            <person name="Fauchery L."/>
            <person name="Girlanda M."/>
            <person name="Hayes R."/>
            <person name="Keri Z."/>
            <person name="LaButti K."/>
            <person name="Lipzen A."/>
            <person name="Lombard V."/>
            <person name="Magnuson J."/>
            <person name="Maillard F."/>
            <person name="Morin E."/>
            <person name="Murat C."/>
            <person name="Nolan M."/>
            <person name="Ohm R."/>
            <person name="Pangilinan J."/>
            <person name="Pereira M."/>
            <person name="Perotto S."/>
            <person name="Peter M."/>
            <person name="Riley R."/>
            <person name="Sitrit Y."/>
            <person name="Stielow B."/>
            <person name="Szollosi G."/>
            <person name="Zifcakova L."/>
            <person name="Stursova M."/>
            <person name="Spatafora J.W."/>
            <person name="Tedersoo L."/>
            <person name="Vaario L.-M."/>
            <person name="Yamada A."/>
            <person name="Yan M."/>
            <person name="Wang P."/>
            <person name="Xu J."/>
            <person name="Bruns T."/>
            <person name="Baldrian P."/>
            <person name="Vilgalys R."/>
            <person name="Henrissat B."/>
            <person name="Grigoriev I.V."/>
            <person name="Hibbett D."/>
            <person name="Nagy L.G."/>
            <person name="Martin F.M."/>
        </authorList>
    </citation>
    <scope>NUCLEOTIDE SEQUENCE</scope>
    <source>
        <strain evidence="6">Prilba</strain>
    </source>
</reference>
<evidence type="ECO:0000313" key="7">
    <source>
        <dbReference type="Proteomes" id="UP000759537"/>
    </source>
</evidence>
<keyword evidence="7" id="KW-1185">Reference proteome</keyword>
<feature type="signal peptide" evidence="4">
    <location>
        <begin position="1"/>
        <end position="18"/>
    </location>
</feature>
<feature type="domain" description="Peptidase A1" evidence="5">
    <location>
        <begin position="102"/>
        <end position="414"/>
    </location>
</feature>
<evidence type="ECO:0000256" key="4">
    <source>
        <dbReference type="SAM" id="SignalP"/>
    </source>
</evidence>
<dbReference type="CDD" id="cd05471">
    <property type="entry name" value="pepsin_like"/>
    <property type="match status" value="1"/>
</dbReference>
<dbReference type="AlphaFoldDB" id="A0A9P5K131"/>
<evidence type="ECO:0000256" key="2">
    <source>
        <dbReference type="PIRSR" id="PIRSR601461-1"/>
    </source>
</evidence>
<feature type="chain" id="PRO_5040410296" evidence="4">
    <location>
        <begin position="19"/>
        <end position="428"/>
    </location>
</feature>
<keyword evidence="4" id="KW-0732">Signal</keyword>
<dbReference type="InterPro" id="IPR034164">
    <property type="entry name" value="Pepsin-like_dom"/>
</dbReference>
<feature type="active site" evidence="2">
    <location>
        <position position="120"/>
    </location>
</feature>
<dbReference type="PANTHER" id="PTHR47966">
    <property type="entry name" value="BETA-SITE APP-CLEAVING ENZYME, ISOFORM A-RELATED"/>
    <property type="match status" value="1"/>
</dbReference>
<dbReference type="PROSITE" id="PS51767">
    <property type="entry name" value="PEPTIDASE_A1"/>
    <property type="match status" value="1"/>
</dbReference>
<dbReference type="Pfam" id="PF00026">
    <property type="entry name" value="Asp"/>
    <property type="match status" value="1"/>
</dbReference>
<comment type="caution">
    <text evidence="6">The sequence shown here is derived from an EMBL/GenBank/DDBJ whole genome shotgun (WGS) entry which is preliminary data.</text>
</comment>
<dbReference type="InterPro" id="IPR033121">
    <property type="entry name" value="PEPTIDASE_A1"/>
</dbReference>